<evidence type="ECO:0000256" key="11">
    <source>
        <dbReference type="RuleBase" id="RU363058"/>
    </source>
</evidence>
<keyword evidence="4" id="KW-1003">Cell membrane</keyword>
<keyword evidence="6 11" id="KW-0812">Transmembrane</keyword>
<comment type="caution">
    <text evidence="13">The sequence shown here is derived from an EMBL/GenBank/DDBJ whole genome shotgun (WGS) entry which is preliminary data.</text>
</comment>
<dbReference type="GO" id="GO:0035435">
    <property type="term" value="P:phosphate ion transmembrane transport"/>
    <property type="evidence" value="ECO:0007669"/>
    <property type="project" value="TreeGrafter"/>
</dbReference>
<evidence type="ECO:0000256" key="10">
    <source>
        <dbReference type="ARBA" id="ARBA00047348"/>
    </source>
</evidence>
<dbReference type="PANTHER" id="PTHR11101">
    <property type="entry name" value="PHOSPHATE TRANSPORTER"/>
    <property type="match status" value="1"/>
</dbReference>
<reference evidence="13 14" key="1">
    <citation type="submission" date="2018-10" db="EMBL/GenBank/DDBJ databases">
        <title>Genomic Encyclopedia of Type Strains, Phase IV (KMG-IV): sequencing the most valuable type-strain genomes for metagenomic binning, comparative biology and taxonomic classification.</title>
        <authorList>
            <person name="Goeker M."/>
        </authorList>
    </citation>
    <scope>NUCLEOTIDE SEQUENCE [LARGE SCALE GENOMIC DNA]</scope>
    <source>
        <strain evidence="13 14">DSM 3303</strain>
    </source>
</reference>
<dbReference type="EMBL" id="JAQQKY010000009">
    <property type="protein sequence ID" value="MDC7691996.1"/>
    <property type="molecule type" value="Genomic_DNA"/>
</dbReference>
<feature type="transmembrane region" description="Helical" evidence="11">
    <location>
        <begin position="204"/>
        <end position="223"/>
    </location>
</feature>
<dbReference type="RefSeq" id="WP_120809254.1">
    <property type="nucleotide sequence ID" value="NZ_JAQQKY010000009.1"/>
</dbReference>
<feature type="transmembrane region" description="Helical" evidence="11">
    <location>
        <begin position="416"/>
        <end position="442"/>
    </location>
</feature>
<comment type="subcellular location">
    <subcellularLocation>
        <location evidence="1">Cell membrane</location>
        <topology evidence="1">Multi-pass membrane protein</topology>
    </subcellularLocation>
    <subcellularLocation>
        <location evidence="11">Membrane</location>
        <topology evidence="11">Multi-pass membrane protein</topology>
    </subcellularLocation>
</comment>
<evidence type="ECO:0000256" key="1">
    <source>
        <dbReference type="ARBA" id="ARBA00004651"/>
    </source>
</evidence>
<protein>
    <recommendedName>
        <fullName evidence="11">Phosphate transporter</fullName>
    </recommendedName>
</protein>
<dbReference type="GO" id="GO:0005886">
    <property type="term" value="C:plasma membrane"/>
    <property type="evidence" value="ECO:0007669"/>
    <property type="project" value="UniProtKB-SubCell"/>
</dbReference>
<keyword evidence="7" id="KW-0769">Symport</keyword>
<feature type="transmembrane region" description="Helical" evidence="11">
    <location>
        <begin position="53"/>
        <end position="76"/>
    </location>
</feature>
<name>A0A495BN99_VOGIN</name>
<keyword evidence="8 11" id="KW-1133">Transmembrane helix</keyword>
<feature type="transmembrane region" description="Helical" evidence="11">
    <location>
        <begin position="156"/>
        <end position="178"/>
    </location>
</feature>
<keyword evidence="9 11" id="KW-0472">Membrane</keyword>
<evidence type="ECO:0000256" key="4">
    <source>
        <dbReference type="ARBA" id="ARBA00022475"/>
    </source>
</evidence>
<dbReference type="EMBL" id="RBID01000001">
    <property type="protein sequence ID" value="RKQ63118.1"/>
    <property type="molecule type" value="Genomic_DNA"/>
</dbReference>
<dbReference type="GO" id="GO:0015293">
    <property type="term" value="F:symporter activity"/>
    <property type="evidence" value="ECO:0007669"/>
    <property type="project" value="UniProtKB-KW"/>
</dbReference>
<reference evidence="12 15" key="2">
    <citation type="submission" date="2023-01" db="EMBL/GenBank/DDBJ databases">
        <title>Novel species of the genus Vogesella isolated from rivers.</title>
        <authorList>
            <person name="Lu H."/>
        </authorList>
    </citation>
    <scope>NUCLEOTIDE SEQUENCE [LARGE SCALE GENOMIC DNA]</scope>
    <source>
        <strain evidence="12 15">SH7W</strain>
    </source>
</reference>
<sequence length="482" mass="51720">MLELLSGLDTLLAITLVLSITFVLAFEFINGFHDTANAVATVIYTQSMKPETAVLLSGFFNFLGVFFGGLAVAYAIVNLIPTDLLLNINSAQGMVMVFALLTSAIVWNLGTWYFGIPASSSHTLIGAILGVGIGNALLTGDSIVNGINWSKAIDVFLSLFLSPLFGAGLAGLMLFTLMKVRPLSNIHKSPFQRQQIEGRKHPPFWARFMLIVSSMGMSFTHGSNDGQKGVGLVMLVLIALAPAHFVVNLEAEPIQIEHTKIAAIQLKELYQRNQVIIDLKYPVKGNHQCEPSKIVEEAGALLSAIGDAKSFQTLPEAQRWNVRTQLICLADGAKKISKVPGINDVDLKQLKGIQKDLTQTTEYAPTWVIVAVALAIGLGTMVGWKRVVNTVGEKIGKKDMTYAQGMAAQTMSALSIGLASVIGAPVSTTQILSSAVAGTMVVNRSGVQLSTIKTILTTWVLTLPVSMGLAISLYYVGVKLFV</sequence>
<organism evidence="13 14">
    <name type="scientific">Vogesella indigofera</name>
    <name type="common">Pseudomonas indigofera</name>
    <dbReference type="NCBI Taxonomy" id="45465"/>
    <lineage>
        <taxon>Bacteria</taxon>
        <taxon>Pseudomonadati</taxon>
        <taxon>Pseudomonadota</taxon>
        <taxon>Betaproteobacteria</taxon>
        <taxon>Neisseriales</taxon>
        <taxon>Chromobacteriaceae</taxon>
        <taxon>Vogesella</taxon>
    </lineage>
</organism>
<feature type="transmembrane region" description="Helical" evidence="11">
    <location>
        <begin position="123"/>
        <end position="144"/>
    </location>
</feature>
<evidence type="ECO:0000256" key="5">
    <source>
        <dbReference type="ARBA" id="ARBA00022592"/>
    </source>
</evidence>
<evidence type="ECO:0000256" key="6">
    <source>
        <dbReference type="ARBA" id="ARBA00022692"/>
    </source>
</evidence>
<keyword evidence="15" id="KW-1185">Reference proteome</keyword>
<evidence type="ECO:0000256" key="7">
    <source>
        <dbReference type="ARBA" id="ARBA00022847"/>
    </source>
</evidence>
<dbReference type="Pfam" id="PF01384">
    <property type="entry name" value="PHO4"/>
    <property type="match status" value="1"/>
</dbReference>
<dbReference type="Proteomes" id="UP001221566">
    <property type="component" value="Unassembled WGS sequence"/>
</dbReference>
<feature type="transmembrane region" description="Helical" evidence="11">
    <location>
        <begin position="96"/>
        <end position="116"/>
    </location>
</feature>
<dbReference type="PANTHER" id="PTHR11101:SF65">
    <property type="entry name" value="LOW-AFFINITY INORGANIC PHOSPHATE TRANSPORTER PITA-RELATED"/>
    <property type="match status" value="1"/>
</dbReference>
<accession>A0A495BN99</accession>
<proteinExistence type="inferred from homology"/>
<feature type="transmembrane region" description="Helical" evidence="11">
    <location>
        <begin position="454"/>
        <end position="476"/>
    </location>
</feature>
<evidence type="ECO:0000256" key="9">
    <source>
        <dbReference type="ARBA" id="ARBA00023136"/>
    </source>
</evidence>
<evidence type="ECO:0000256" key="2">
    <source>
        <dbReference type="ARBA" id="ARBA00005342"/>
    </source>
</evidence>
<evidence type="ECO:0000313" key="15">
    <source>
        <dbReference type="Proteomes" id="UP001221566"/>
    </source>
</evidence>
<gene>
    <name evidence="13" type="ORF">C8E02_0135</name>
    <name evidence="12" type="ORF">PQU93_14565</name>
</gene>
<comment type="similarity">
    <text evidence="2">Belongs to the inorganic phosphate transporter (PiT) (TC 2.A.20) family. Pit subfamily.</text>
</comment>
<dbReference type="AlphaFoldDB" id="A0A495BN99"/>
<feature type="transmembrane region" description="Helical" evidence="11">
    <location>
        <begin position="12"/>
        <end position="32"/>
    </location>
</feature>
<dbReference type="InterPro" id="IPR001204">
    <property type="entry name" value="Phos_transporter"/>
</dbReference>
<keyword evidence="3 11" id="KW-0813">Transport</keyword>
<evidence type="ECO:0000313" key="13">
    <source>
        <dbReference type="EMBL" id="RKQ63118.1"/>
    </source>
</evidence>
<evidence type="ECO:0000256" key="8">
    <source>
        <dbReference type="ARBA" id="ARBA00022989"/>
    </source>
</evidence>
<dbReference type="GO" id="GO:0005315">
    <property type="term" value="F:phosphate transmembrane transporter activity"/>
    <property type="evidence" value="ECO:0007669"/>
    <property type="project" value="InterPro"/>
</dbReference>
<dbReference type="Proteomes" id="UP000279384">
    <property type="component" value="Unassembled WGS sequence"/>
</dbReference>
<feature type="transmembrane region" description="Helical" evidence="11">
    <location>
        <begin position="363"/>
        <end position="384"/>
    </location>
</feature>
<keyword evidence="5 11" id="KW-0592">Phosphate transport</keyword>
<evidence type="ECO:0000256" key="3">
    <source>
        <dbReference type="ARBA" id="ARBA00022448"/>
    </source>
</evidence>
<evidence type="ECO:0000313" key="14">
    <source>
        <dbReference type="Proteomes" id="UP000279384"/>
    </source>
</evidence>
<comment type="catalytic activity">
    <reaction evidence="10">
        <text>phosphate(in) + H(+)(in) = phosphate(out) + H(+)(out)</text>
        <dbReference type="Rhea" id="RHEA:29939"/>
        <dbReference type="ChEBI" id="CHEBI:15378"/>
        <dbReference type="ChEBI" id="CHEBI:43474"/>
    </reaction>
</comment>
<evidence type="ECO:0000313" key="12">
    <source>
        <dbReference type="EMBL" id="MDC7691996.1"/>
    </source>
</evidence>
<feature type="transmembrane region" description="Helical" evidence="11">
    <location>
        <begin position="229"/>
        <end position="247"/>
    </location>
</feature>